<comment type="caution">
    <text evidence="1">The sequence shown here is derived from an EMBL/GenBank/DDBJ whole genome shotgun (WGS) entry which is preliminary data.</text>
</comment>
<protein>
    <recommendedName>
        <fullName evidence="3">RES domain-containing protein</fullName>
    </recommendedName>
</protein>
<dbReference type="AlphaFoldDB" id="A0A9N8MHS6"/>
<name>A0A9N8MHS6_9FLAO</name>
<keyword evidence="2" id="KW-1185">Reference proteome</keyword>
<dbReference type="EMBL" id="CAJIMS010000001">
    <property type="protein sequence ID" value="CAD7813937.1"/>
    <property type="molecule type" value="Genomic_DNA"/>
</dbReference>
<dbReference type="Proteomes" id="UP000662618">
    <property type="component" value="Unassembled WGS sequence"/>
</dbReference>
<reference evidence="1" key="1">
    <citation type="submission" date="2020-12" db="EMBL/GenBank/DDBJ databases">
        <authorList>
            <person name="Rodrigo-Torres L."/>
            <person name="Arahal R. D."/>
            <person name="Lucena T."/>
        </authorList>
    </citation>
    <scope>NUCLEOTIDE SEQUENCE</scope>
    <source>
        <strain evidence="1">CECT 9390</strain>
    </source>
</reference>
<evidence type="ECO:0000313" key="1">
    <source>
        <dbReference type="EMBL" id="CAD7813937.1"/>
    </source>
</evidence>
<accession>A0A9N8MHS6</accession>
<organism evidence="1 2">
    <name type="scientific">Chryseobacterium aquaeductus</name>
    <dbReference type="NCBI Taxonomy" id="2675056"/>
    <lineage>
        <taxon>Bacteria</taxon>
        <taxon>Pseudomonadati</taxon>
        <taxon>Bacteroidota</taxon>
        <taxon>Flavobacteriia</taxon>
        <taxon>Flavobacteriales</taxon>
        <taxon>Weeksellaceae</taxon>
        <taxon>Chryseobacterium group</taxon>
        <taxon>Chryseobacterium</taxon>
    </lineage>
</organism>
<evidence type="ECO:0000313" key="2">
    <source>
        <dbReference type="Proteomes" id="UP000662618"/>
    </source>
</evidence>
<proteinExistence type="predicted"/>
<gene>
    <name evidence="1" type="ORF">CHRY9390_02732</name>
</gene>
<sequence length="391" mass="45470">MGNTILILFVYLRITCNFKMTNEQRFNSVFFKIPKVRIADDFFLHQKEIIEIFLFELESFDGRLKEKLQTIKPNIEKLSNAILNSIETFLNGDTIGAYKIFEEGLEQIKKYLLIKEGVTNISSIKEPEQFYRARIGSDVLFTREEMFHIPFEKRHLVSSQRYSLPGIPCLYLANSTYLCWEELGKPYFDKVQFSRYDLKDCKLKFLNLNHTSQALSFFGFEKDGDIDEMAAFLIIQFIATWPLQAAVSNVVFLGESPFKPEYIIPQLLLQWIVNHKELDGVRFFSTKYNGKIPVLHFGNFSNLVIPIKKSKDKGFCEELKASIKLTNPISYMYSSLLLPQMTSEKIAVEEMEISMRPITVEVNEDLKAPYQNTKFGQIERILESIQPKTIE</sequence>
<evidence type="ECO:0008006" key="3">
    <source>
        <dbReference type="Google" id="ProtNLM"/>
    </source>
</evidence>